<reference evidence="5 6" key="1">
    <citation type="journal article" date="2016" name="Mol. Biol. Evol.">
        <title>Comparative Genomics of Early-Diverging Mushroom-Forming Fungi Provides Insights into the Origins of Lignocellulose Decay Capabilities.</title>
        <authorList>
            <person name="Nagy L.G."/>
            <person name="Riley R."/>
            <person name="Tritt A."/>
            <person name="Adam C."/>
            <person name="Daum C."/>
            <person name="Floudas D."/>
            <person name="Sun H."/>
            <person name="Yadav J.S."/>
            <person name="Pangilinan J."/>
            <person name="Larsson K.H."/>
            <person name="Matsuura K."/>
            <person name="Barry K."/>
            <person name="Labutti K."/>
            <person name="Kuo R."/>
            <person name="Ohm R.A."/>
            <person name="Bhattacharya S.S."/>
            <person name="Shirouzu T."/>
            <person name="Yoshinaga Y."/>
            <person name="Martin F.M."/>
            <person name="Grigoriev I.V."/>
            <person name="Hibbett D.S."/>
        </authorList>
    </citation>
    <scope>NUCLEOTIDE SEQUENCE [LARGE SCALE GENOMIC DNA]</scope>
    <source>
        <strain evidence="5 6">93-53</strain>
    </source>
</reference>
<dbReference type="CDD" id="cd07920">
    <property type="entry name" value="Pumilio"/>
    <property type="match status" value="1"/>
</dbReference>
<dbReference type="OrthoDB" id="668540at2759"/>
<dbReference type="InParanoid" id="A0A165E403"/>
<feature type="region of interest" description="Disordered" evidence="3">
    <location>
        <begin position="162"/>
        <end position="243"/>
    </location>
</feature>
<feature type="region of interest" description="Disordered" evidence="3">
    <location>
        <begin position="1"/>
        <end position="28"/>
    </location>
</feature>
<feature type="repeat" description="Pumilio" evidence="2">
    <location>
        <begin position="807"/>
        <end position="842"/>
    </location>
</feature>
<dbReference type="EMBL" id="KV427625">
    <property type="protein sequence ID" value="KZT06206.1"/>
    <property type="molecule type" value="Genomic_DNA"/>
</dbReference>
<feature type="repeat" description="Pumilio" evidence="2">
    <location>
        <begin position="843"/>
        <end position="880"/>
    </location>
</feature>
<feature type="repeat" description="Pumilio" evidence="2">
    <location>
        <begin position="735"/>
        <end position="770"/>
    </location>
</feature>
<evidence type="ECO:0000259" key="4">
    <source>
        <dbReference type="PROSITE" id="PS50303"/>
    </source>
</evidence>
<dbReference type="PROSITE" id="PS50303">
    <property type="entry name" value="PUM_HD"/>
    <property type="match status" value="1"/>
</dbReference>
<feature type="repeat" description="Pumilio" evidence="2">
    <location>
        <begin position="590"/>
        <end position="625"/>
    </location>
</feature>
<evidence type="ECO:0000256" key="2">
    <source>
        <dbReference type="PROSITE-ProRule" id="PRU00317"/>
    </source>
</evidence>
<dbReference type="PANTHER" id="PTHR12537">
    <property type="entry name" value="RNA BINDING PROTEIN PUMILIO-RELATED"/>
    <property type="match status" value="1"/>
</dbReference>
<dbReference type="STRING" id="1314785.A0A165E403"/>
<dbReference type="AlphaFoldDB" id="A0A165E403"/>
<feature type="compositionally biased region" description="Polar residues" evidence="3">
    <location>
        <begin position="1"/>
        <end position="18"/>
    </location>
</feature>
<name>A0A165E403_9APHY</name>
<dbReference type="InterPro" id="IPR033133">
    <property type="entry name" value="PUM-HD"/>
</dbReference>
<dbReference type="SUPFAM" id="SSF48371">
    <property type="entry name" value="ARM repeat"/>
    <property type="match status" value="1"/>
</dbReference>
<feature type="repeat" description="Pumilio" evidence="2">
    <location>
        <begin position="699"/>
        <end position="734"/>
    </location>
</feature>
<keyword evidence="6" id="KW-1185">Reference proteome</keyword>
<dbReference type="GO" id="GO:0005737">
    <property type="term" value="C:cytoplasm"/>
    <property type="evidence" value="ECO:0007669"/>
    <property type="project" value="TreeGrafter"/>
</dbReference>
<proteinExistence type="predicted"/>
<dbReference type="InterPro" id="IPR001313">
    <property type="entry name" value="Pumilio_RNA-bd_rpt"/>
</dbReference>
<feature type="repeat" description="Pumilio" evidence="2">
    <location>
        <begin position="771"/>
        <end position="806"/>
    </location>
</feature>
<evidence type="ECO:0000256" key="3">
    <source>
        <dbReference type="SAM" id="MobiDB-lite"/>
    </source>
</evidence>
<dbReference type="Pfam" id="PF00806">
    <property type="entry name" value="PUF"/>
    <property type="match status" value="8"/>
</dbReference>
<dbReference type="InterPro" id="IPR033712">
    <property type="entry name" value="Pumilio_RNA-bd"/>
</dbReference>
<feature type="domain" description="PUM-HD" evidence="4">
    <location>
        <begin position="569"/>
        <end position="906"/>
    </location>
</feature>
<dbReference type="PROSITE" id="PS50302">
    <property type="entry name" value="PUM"/>
    <property type="match status" value="8"/>
</dbReference>
<dbReference type="FunFam" id="1.25.10.10:FF:000237">
    <property type="entry name" value="Pumilio homolog 9"/>
    <property type="match status" value="1"/>
</dbReference>
<dbReference type="InterPro" id="IPR011989">
    <property type="entry name" value="ARM-like"/>
</dbReference>
<organism evidence="5 6">
    <name type="scientific">Laetiporus sulphureus 93-53</name>
    <dbReference type="NCBI Taxonomy" id="1314785"/>
    <lineage>
        <taxon>Eukaryota</taxon>
        <taxon>Fungi</taxon>
        <taxon>Dikarya</taxon>
        <taxon>Basidiomycota</taxon>
        <taxon>Agaricomycotina</taxon>
        <taxon>Agaricomycetes</taxon>
        <taxon>Polyporales</taxon>
        <taxon>Laetiporus</taxon>
    </lineage>
</organism>
<dbReference type="GO" id="GO:0010608">
    <property type="term" value="P:post-transcriptional regulation of gene expression"/>
    <property type="evidence" value="ECO:0007669"/>
    <property type="project" value="TreeGrafter"/>
</dbReference>
<feature type="region of interest" description="Disordered" evidence="3">
    <location>
        <begin position="909"/>
        <end position="945"/>
    </location>
</feature>
<protein>
    <submittedName>
        <fullName evidence="5">ARM repeat-containing protein</fullName>
    </submittedName>
</protein>
<dbReference type="InterPro" id="IPR016024">
    <property type="entry name" value="ARM-type_fold"/>
</dbReference>
<dbReference type="Proteomes" id="UP000076871">
    <property type="component" value="Unassembled WGS sequence"/>
</dbReference>
<evidence type="ECO:0000313" key="5">
    <source>
        <dbReference type="EMBL" id="KZT06206.1"/>
    </source>
</evidence>
<feature type="repeat" description="Pumilio" evidence="2">
    <location>
        <begin position="662"/>
        <end position="698"/>
    </location>
</feature>
<accession>A0A165E403</accession>
<dbReference type="GO" id="GO:0003729">
    <property type="term" value="F:mRNA binding"/>
    <property type="evidence" value="ECO:0007669"/>
    <property type="project" value="TreeGrafter"/>
</dbReference>
<dbReference type="GeneID" id="63818526"/>
<dbReference type="SMART" id="SM00025">
    <property type="entry name" value="Pumilio"/>
    <property type="match status" value="8"/>
</dbReference>
<evidence type="ECO:0000313" key="6">
    <source>
        <dbReference type="Proteomes" id="UP000076871"/>
    </source>
</evidence>
<gene>
    <name evidence="5" type="ORF">LAESUDRAFT_184057</name>
</gene>
<dbReference type="RefSeq" id="XP_040763946.1">
    <property type="nucleotide sequence ID" value="XM_040901494.1"/>
</dbReference>
<evidence type="ECO:0000256" key="1">
    <source>
        <dbReference type="ARBA" id="ARBA00022737"/>
    </source>
</evidence>
<keyword evidence="1" id="KW-0677">Repeat</keyword>
<dbReference type="Gene3D" id="1.25.10.10">
    <property type="entry name" value="Leucine-rich Repeat Variant"/>
    <property type="match status" value="1"/>
</dbReference>
<sequence>MAHMSTTLESSTTPADSRQSPDEAKQSPPAFLDLADSAARYGNNIPDISAVRVAERGFFLDPGLMQPQRTLKRLEHERQRALQRKMFEDQMRALEQQQARELLNIPPDVNAISLQHFAVSAPTTPPRVNATLNDEMVSGLGSGLSHNAVDAEVLSMAVGSAASDKRKSVTYAPSVNHSPELPTGNVAHQGFARPGAKSMPASRRTSASENDEELAGHLQGLSLAGERAERDRVPTPSSAIPQSILRNGNERFGAANGQHFGGNGYNAGMMLDEQLDQEMHNVMRNVPASDEDRFANDRFANAYANKAQLSTVSAALDLAPLSQKQKPSEWPQFNGSSRGPEAFVRRTSVNPAMLSPGLAELSAAGKIPGSVSGSATPLLQQVTQNMAAQGLSSRRGSPLSIADISSLSSMTLTARSVPATPLPSGMPNAASFLASKAPGTPLTEGMPGLNGLLGAQQSPQTEVSPTLSRMNSANAYEGSPLTFNSIQSSEDDSLQQQYGVDSMYGVNGNGMNGNGLENGRYNSYFEPNGRLNNGPGSTALYHSQGARYGLGINGRPNGVDSKMGGLHGPKHKRGDADREFNRFAGMRLEDLQGEIPQLCKDQHGCRYLQKKLEEGVPEHRDMIFRETFSHFAELMTDPFGNYLCQKLLEYATDEQRNVICESVAQDLVNISLNMHGTRAVQKMIDFLSTRRQIHSIILALSLHVVVLIKDLNGNHVIQKCLNKLAPEDNQFIYNAVAANCVEVATHRHGCCVLQRCVDHASDHQRVQLVSEITYNALTLVQDPYGNYVVQYILDLNDNRFSDAVIRQFTGNVCALSVQKFSSNVIEKCIRVAEHNTRKMLIGELLNRTRLEKLLRDSYGNYCVQTALDYAEPGQRALLVEGIRPVLPLIRNTPYGKRIQNKLQREHLDGYGGSGYHHNQAPLGNHAMSGQGGRHMSHQGLHSPGALADAYTAPNGVYGGHGIQAQTSNLHSTQVHSMQPHNIDSYVLQSSSSHSPGLTPPPHSHAGSFSNYEGLNFGFNVAANPYERTYAYGM</sequence>
<dbReference type="PANTHER" id="PTHR12537:SF13">
    <property type="entry name" value="PUMILIO HOMOLOGY DOMAIN FAMILY MEMBER 4"/>
    <property type="match status" value="1"/>
</dbReference>
<feature type="repeat" description="Pumilio" evidence="2">
    <location>
        <begin position="626"/>
        <end position="661"/>
    </location>
</feature>